<dbReference type="AlphaFoldDB" id="A0A7X0P5T8"/>
<name>A0A7X0P5T8_9ACTN</name>
<evidence type="ECO:0000256" key="1">
    <source>
        <dbReference type="SAM" id="MobiDB-lite"/>
    </source>
</evidence>
<proteinExistence type="predicted"/>
<feature type="region of interest" description="Disordered" evidence="1">
    <location>
        <begin position="47"/>
        <end position="66"/>
    </location>
</feature>
<evidence type="ECO:0000313" key="4">
    <source>
        <dbReference type="Proteomes" id="UP000565579"/>
    </source>
</evidence>
<comment type="caution">
    <text evidence="3">The sequence shown here is derived from an EMBL/GenBank/DDBJ whole genome shotgun (WGS) entry which is preliminary data.</text>
</comment>
<feature type="chain" id="PRO_5030854207" description="LppX_LprAFG lipoprotein" evidence="2">
    <location>
        <begin position="25"/>
        <end position="271"/>
    </location>
</feature>
<dbReference type="EMBL" id="JACHMI010000001">
    <property type="protein sequence ID" value="MBB6555634.1"/>
    <property type="molecule type" value="Genomic_DNA"/>
</dbReference>
<dbReference type="Gene3D" id="2.50.20.20">
    <property type="match status" value="1"/>
</dbReference>
<reference evidence="3 4" key="1">
    <citation type="submission" date="2020-08" db="EMBL/GenBank/DDBJ databases">
        <title>Sequencing the genomes of 1000 actinobacteria strains.</title>
        <authorList>
            <person name="Klenk H.-P."/>
        </authorList>
    </citation>
    <scope>NUCLEOTIDE SEQUENCE [LARGE SCALE GENOMIC DNA]</scope>
    <source>
        <strain evidence="3 4">DSM 43768</strain>
    </source>
</reference>
<dbReference type="RefSeq" id="WP_185110198.1">
    <property type="nucleotide sequence ID" value="NZ_BAAAXY010000251.1"/>
</dbReference>
<protein>
    <recommendedName>
        <fullName evidence="5">LppX_LprAFG lipoprotein</fullName>
    </recommendedName>
</protein>
<feature type="region of interest" description="Disordered" evidence="1">
    <location>
        <begin position="243"/>
        <end position="271"/>
    </location>
</feature>
<keyword evidence="2" id="KW-0732">Signal</keyword>
<sequence length="271" mass="28809">MKRILAGLTLASCAALMTATPAQAAPVNPVKALKKQYVAGHGVRVSETSRTTMNGKNGQTRTTNGTLGFGKSGVVAADLRFRDNGGMAGGLMPSRSITVGKQTYVQGGIYSENLPEGKKWVRYADPSVIYTSQPLDVFDSKVLKALVSKAKSSKSGTYRGSLTFADVSKLYGEKIDKRLGKIKINYALDLNSKGLINSVRSEYTMDFGVLGSTTTTVSTRFTGWGAKITIKAPPSDQVADYSELGAETEVPQEIPNGSLNSLGRVEAPSAR</sequence>
<keyword evidence="4" id="KW-1185">Reference proteome</keyword>
<feature type="signal peptide" evidence="2">
    <location>
        <begin position="1"/>
        <end position="24"/>
    </location>
</feature>
<evidence type="ECO:0000313" key="3">
    <source>
        <dbReference type="EMBL" id="MBB6555634.1"/>
    </source>
</evidence>
<dbReference type="Proteomes" id="UP000565579">
    <property type="component" value="Unassembled WGS sequence"/>
</dbReference>
<evidence type="ECO:0000256" key="2">
    <source>
        <dbReference type="SAM" id="SignalP"/>
    </source>
</evidence>
<organism evidence="3 4">
    <name type="scientific">Nonomuraea rubra</name>
    <dbReference type="NCBI Taxonomy" id="46180"/>
    <lineage>
        <taxon>Bacteria</taxon>
        <taxon>Bacillati</taxon>
        <taxon>Actinomycetota</taxon>
        <taxon>Actinomycetes</taxon>
        <taxon>Streptosporangiales</taxon>
        <taxon>Streptosporangiaceae</taxon>
        <taxon>Nonomuraea</taxon>
    </lineage>
</organism>
<accession>A0A7X0P5T8</accession>
<gene>
    <name evidence="3" type="ORF">HD593_010429</name>
</gene>
<evidence type="ECO:0008006" key="5">
    <source>
        <dbReference type="Google" id="ProtNLM"/>
    </source>
</evidence>